<dbReference type="PANTHER" id="PTHR33710">
    <property type="entry name" value="BNAC02G09200D PROTEIN"/>
    <property type="match status" value="1"/>
</dbReference>
<accession>A0AAE2BKD3</accession>
<evidence type="ECO:0000313" key="2">
    <source>
        <dbReference type="Proteomes" id="UP001289374"/>
    </source>
</evidence>
<dbReference type="SUPFAM" id="SSF56219">
    <property type="entry name" value="DNase I-like"/>
    <property type="match status" value="1"/>
</dbReference>
<organism evidence="1 2">
    <name type="scientific">Sesamum angolense</name>
    <dbReference type="NCBI Taxonomy" id="2727404"/>
    <lineage>
        <taxon>Eukaryota</taxon>
        <taxon>Viridiplantae</taxon>
        <taxon>Streptophyta</taxon>
        <taxon>Embryophyta</taxon>
        <taxon>Tracheophyta</taxon>
        <taxon>Spermatophyta</taxon>
        <taxon>Magnoliopsida</taxon>
        <taxon>eudicotyledons</taxon>
        <taxon>Gunneridae</taxon>
        <taxon>Pentapetalae</taxon>
        <taxon>asterids</taxon>
        <taxon>lamiids</taxon>
        <taxon>Lamiales</taxon>
        <taxon>Pedaliaceae</taxon>
        <taxon>Sesamum</taxon>
    </lineage>
</organism>
<sequence>MAQRSIWSFMRFVVEQASPLVIGGDFNLVVSVSEWSNGVFPTHHSVEEFSEAIFEYGLVDVGFQGNQFTWTNHRLWQRLDRVLFSSERIDGCPNTLVRHLPHCGSDHCLLLILAQPQAPTMPSFFRFQNMWCRHSGFLQVVKDCWEELSQKEVMENFADIPRLLTTAQGKTLCAPQMSSRWTRRVLSANGVMENFADIPQLLIVAQGETLCAPPTLEEIRFPGSLVTAYISLYGTLLVFYDYEWCGLWLLPVLWRASAKDPLSPTLFLLAAKYLSRDDCIIFTNTNESSLIRLKAFLDNFEEISGQSVNVSKNLFIVAPKAPALVIQRVKRIIGFVHKLLPFTYLARDLDVAGKLNFVFIQPSTTTPKMVLWHLKLDGSSSIATAQLRVTWGRGLEHALEKGLQHIWVEIDALVELWIVRSGVRHDFSAASHTPTTNGTENANLLHSHLLQREQAHIFTRKSSMLFAG</sequence>
<reference evidence="1" key="1">
    <citation type="submission" date="2020-06" db="EMBL/GenBank/DDBJ databases">
        <authorList>
            <person name="Li T."/>
            <person name="Hu X."/>
            <person name="Zhang T."/>
            <person name="Song X."/>
            <person name="Zhang H."/>
            <person name="Dai N."/>
            <person name="Sheng W."/>
            <person name="Hou X."/>
            <person name="Wei L."/>
        </authorList>
    </citation>
    <scope>NUCLEOTIDE SEQUENCE</scope>
    <source>
        <strain evidence="1">K16</strain>
        <tissue evidence="1">Leaf</tissue>
    </source>
</reference>
<evidence type="ECO:0008006" key="3">
    <source>
        <dbReference type="Google" id="ProtNLM"/>
    </source>
</evidence>
<gene>
    <name evidence="1" type="ORF">Sango_2467300</name>
</gene>
<dbReference type="Proteomes" id="UP001289374">
    <property type="component" value="Unassembled WGS sequence"/>
</dbReference>
<dbReference type="AlphaFoldDB" id="A0AAE2BKD3"/>
<reference evidence="1" key="2">
    <citation type="journal article" date="2024" name="Plant">
        <title>Genomic evolution and insights into agronomic trait innovations of Sesamum species.</title>
        <authorList>
            <person name="Miao H."/>
            <person name="Wang L."/>
            <person name="Qu L."/>
            <person name="Liu H."/>
            <person name="Sun Y."/>
            <person name="Le M."/>
            <person name="Wang Q."/>
            <person name="Wei S."/>
            <person name="Zheng Y."/>
            <person name="Lin W."/>
            <person name="Duan Y."/>
            <person name="Cao H."/>
            <person name="Xiong S."/>
            <person name="Wang X."/>
            <person name="Wei L."/>
            <person name="Li C."/>
            <person name="Ma Q."/>
            <person name="Ju M."/>
            <person name="Zhao R."/>
            <person name="Li G."/>
            <person name="Mu C."/>
            <person name="Tian Q."/>
            <person name="Mei H."/>
            <person name="Zhang T."/>
            <person name="Gao T."/>
            <person name="Zhang H."/>
        </authorList>
    </citation>
    <scope>NUCLEOTIDE SEQUENCE</scope>
    <source>
        <strain evidence="1">K16</strain>
    </source>
</reference>
<protein>
    <recommendedName>
        <fullName evidence="3">Endonuclease/exonuclease/phosphatase domain-containing protein</fullName>
    </recommendedName>
</protein>
<dbReference type="Gene3D" id="3.60.10.10">
    <property type="entry name" value="Endonuclease/exonuclease/phosphatase"/>
    <property type="match status" value="1"/>
</dbReference>
<evidence type="ECO:0000313" key="1">
    <source>
        <dbReference type="EMBL" id="KAK4388607.1"/>
    </source>
</evidence>
<dbReference type="EMBL" id="JACGWL010000014">
    <property type="protein sequence ID" value="KAK4388607.1"/>
    <property type="molecule type" value="Genomic_DNA"/>
</dbReference>
<name>A0AAE2BKD3_9LAMI</name>
<dbReference type="InterPro" id="IPR036691">
    <property type="entry name" value="Endo/exonu/phosph_ase_sf"/>
</dbReference>
<dbReference type="PANTHER" id="PTHR33710:SF62">
    <property type="entry name" value="DUF4283 DOMAIN PROTEIN"/>
    <property type="match status" value="1"/>
</dbReference>
<keyword evidence="2" id="KW-1185">Reference proteome</keyword>
<proteinExistence type="predicted"/>
<comment type="caution">
    <text evidence="1">The sequence shown here is derived from an EMBL/GenBank/DDBJ whole genome shotgun (WGS) entry which is preliminary data.</text>
</comment>